<sequence length="492" mass="56060">MEHNRKFLSSRSSEIGRFSNLPKEVLYHILSHLPIKDLARFCCVSKPCRELSLATPSVRIYGFDGDEKPDMSTCELRLKLVNALDRFLLSRGDNKMWVFDLVWEGHSEDEVEEPPCFCVNESFRMITWIQNAVRCQVEKLRLDITFYDYEGERLEFPSCVFRCASLRSLVVEMSFTVVATPSFAFSSNLENLELSDVDIEDEGFFKWISCSCKLLKKLALARLNGINNITIESLSLEYIFFINFHLEETCHINISGEKLEEININCSYSPRSTVLNIVAPNAKSLMLVGNVKNNLNLGELECLQVASILMEPIVDDFDKVFEVLCSLCSVQSLSLNEATIKAAYGEETMHMHAQLDEIWDLHMNNGSFTDELVPAVVSLLKGTPNLCTLYMSYKPTLLDPKSNTSGFDMGYWKKQKLAFISQVEYVTIELSAGSNGIELARYILEHAETLENMVIRYLPHQSNVKRKLKKSKTMSNATVTFEEYQRSVHPLG</sequence>
<dbReference type="InterPro" id="IPR036047">
    <property type="entry name" value="F-box-like_dom_sf"/>
</dbReference>
<dbReference type="Pfam" id="PF24758">
    <property type="entry name" value="LRR_At5g56370"/>
    <property type="match status" value="1"/>
</dbReference>
<accession>A0AAW1WBM4</accession>
<organism evidence="2 3">
    <name type="scientific">Rubus argutus</name>
    <name type="common">Southern blackberry</name>
    <dbReference type="NCBI Taxonomy" id="59490"/>
    <lineage>
        <taxon>Eukaryota</taxon>
        <taxon>Viridiplantae</taxon>
        <taxon>Streptophyta</taxon>
        <taxon>Embryophyta</taxon>
        <taxon>Tracheophyta</taxon>
        <taxon>Spermatophyta</taxon>
        <taxon>Magnoliopsida</taxon>
        <taxon>eudicotyledons</taxon>
        <taxon>Gunneridae</taxon>
        <taxon>Pentapetalae</taxon>
        <taxon>rosids</taxon>
        <taxon>fabids</taxon>
        <taxon>Rosales</taxon>
        <taxon>Rosaceae</taxon>
        <taxon>Rosoideae</taxon>
        <taxon>Rosoideae incertae sedis</taxon>
        <taxon>Rubus</taxon>
    </lineage>
</organism>
<feature type="domain" description="F-box" evidence="1">
    <location>
        <begin position="15"/>
        <end position="51"/>
    </location>
</feature>
<protein>
    <recommendedName>
        <fullName evidence="1">F-box domain-containing protein</fullName>
    </recommendedName>
</protein>
<dbReference type="Gene3D" id="1.20.1280.50">
    <property type="match status" value="1"/>
</dbReference>
<dbReference type="Gene3D" id="3.80.10.10">
    <property type="entry name" value="Ribonuclease Inhibitor"/>
    <property type="match status" value="1"/>
</dbReference>
<proteinExistence type="predicted"/>
<evidence type="ECO:0000259" key="1">
    <source>
        <dbReference type="PROSITE" id="PS50181"/>
    </source>
</evidence>
<dbReference type="Proteomes" id="UP001457282">
    <property type="component" value="Unassembled WGS sequence"/>
</dbReference>
<dbReference type="SUPFAM" id="SSF81383">
    <property type="entry name" value="F-box domain"/>
    <property type="match status" value="1"/>
</dbReference>
<reference evidence="2 3" key="1">
    <citation type="journal article" date="2023" name="G3 (Bethesda)">
        <title>A chromosome-length genome assembly and annotation of blackberry (Rubus argutus, cv. 'Hillquist').</title>
        <authorList>
            <person name="Bruna T."/>
            <person name="Aryal R."/>
            <person name="Dudchenko O."/>
            <person name="Sargent D.J."/>
            <person name="Mead D."/>
            <person name="Buti M."/>
            <person name="Cavallini A."/>
            <person name="Hytonen T."/>
            <person name="Andres J."/>
            <person name="Pham M."/>
            <person name="Weisz D."/>
            <person name="Mascagni F."/>
            <person name="Usai G."/>
            <person name="Natali L."/>
            <person name="Bassil N."/>
            <person name="Fernandez G.E."/>
            <person name="Lomsadze A."/>
            <person name="Armour M."/>
            <person name="Olukolu B."/>
            <person name="Poorten T."/>
            <person name="Britton C."/>
            <person name="Davik J."/>
            <person name="Ashrafi H."/>
            <person name="Aiden E.L."/>
            <person name="Borodovsky M."/>
            <person name="Worthington M."/>
        </authorList>
    </citation>
    <scope>NUCLEOTIDE SEQUENCE [LARGE SCALE GENOMIC DNA]</scope>
    <source>
        <strain evidence="2">PI 553951</strain>
    </source>
</reference>
<comment type="caution">
    <text evidence="2">The sequence shown here is derived from an EMBL/GenBank/DDBJ whole genome shotgun (WGS) entry which is preliminary data.</text>
</comment>
<evidence type="ECO:0000313" key="2">
    <source>
        <dbReference type="EMBL" id="KAK9921296.1"/>
    </source>
</evidence>
<dbReference type="InterPro" id="IPR055411">
    <property type="entry name" value="LRR_FXL15/At3g58940/PEG3-like"/>
</dbReference>
<dbReference type="SUPFAM" id="SSF52047">
    <property type="entry name" value="RNI-like"/>
    <property type="match status" value="1"/>
</dbReference>
<dbReference type="EMBL" id="JBEDUW010000006">
    <property type="protein sequence ID" value="KAK9921296.1"/>
    <property type="molecule type" value="Genomic_DNA"/>
</dbReference>
<dbReference type="PROSITE" id="PS50181">
    <property type="entry name" value="FBOX"/>
    <property type="match status" value="1"/>
</dbReference>
<evidence type="ECO:0000313" key="3">
    <source>
        <dbReference type="Proteomes" id="UP001457282"/>
    </source>
</evidence>
<gene>
    <name evidence="2" type="ORF">M0R45_029813</name>
</gene>
<keyword evidence="3" id="KW-1185">Reference proteome</keyword>
<dbReference type="PANTHER" id="PTHR31900:SF27">
    <property type="entry name" value="FBD DOMAIN-CONTAINING PROTEIN"/>
    <property type="match status" value="1"/>
</dbReference>
<dbReference type="AlphaFoldDB" id="A0AAW1WBM4"/>
<dbReference type="InterPro" id="IPR001810">
    <property type="entry name" value="F-box_dom"/>
</dbReference>
<dbReference type="InterPro" id="IPR032675">
    <property type="entry name" value="LRR_dom_sf"/>
</dbReference>
<dbReference type="PANTHER" id="PTHR31900">
    <property type="entry name" value="F-BOX/RNI SUPERFAMILY PROTEIN-RELATED"/>
    <property type="match status" value="1"/>
</dbReference>
<name>A0AAW1WBM4_RUBAR</name>
<dbReference type="InterPro" id="IPR050232">
    <property type="entry name" value="FBL13/AtMIF1-like"/>
</dbReference>
<dbReference type="Pfam" id="PF00646">
    <property type="entry name" value="F-box"/>
    <property type="match status" value="1"/>
</dbReference>
<dbReference type="SMART" id="SM00256">
    <property type="entry name" value="FBOX"/>
    <property type="match status" value="1"/>
</dbReference>